<keyword evidence="2" id="KW-1133">Transmembrane helix</keyword>
<feature type="compositionally biased region" description="Basic and acidic residues" evidence="1">
    <location>
        <begin position="15"/>
        <end position="24"/>
    </location>
</feature>
<keyword evidence="4" id="KW-1185">Reference proteome</keyword>
<dbReference type="RefSeq" id="WP_172164790.1">
    <property type="nucleotide sequence ID" value="NZ_CP053716.1"/>
</dbReference>
<reference evidence="4" key="1">
    <citation type="submission" date="2020-05" db="EMBL/GenBank/DDBJ databases">
        <title>Novel species in genus Nocardioides.</title>
        <authorList>
            <person name="Zhang G."/>
        </authorList>
    </citation>
    <scope>NUCLEOTIDE SEQUENCE [LARGE SCALE GENOMIC DNA]</scope>
    <source>
        <strain evidence="4">zg-1050</strain>
    </source>
</reference>
<dbReference type="KEGG" id="bwa:HLV38_04600"/>
<accession>A0A6M8J785</accession>
<evidence type="ECO:0000256" key="2">
    <source>
        <dbReference type="SAM" id="Phobius"/>
    </source>
</evidence>
<feature type="region of interest" description="Disordered" evidence="1">
    <location>
        <begin position="1"/>
        <end position="25"/>
    </location>
</feature>
<proteinExistence type="predicted"/>
<keyword evidence="2" id="KW-0472">Membrane</keyword>
<gene>
    <name evidence="3" type="ORF">HLV38_04600</name>
</gene>
<organism evidence="3 4">
    <name type="scientific">Berryella wangjianweii</name>
    <dbReference type="NCBI Taxonomy" id="2734634"/>
    <lineage>
        <taxon>Bacteria</taxon>
        <taxon>Bacillati</taxon>
        <taxon>Actinomycetota</taxon>
        <taxon>Coriobacteriia</taxon>
        <taxon>Eggerthellales</taxon>
        <taxon>Eggerthellaceae</taxon>
        <taxon>Berryella</taxon>
    </lineage>
</organism>
<feature type="transmembrane region" description="Helical" evidence="2">
    <location>
        <begin position="93"/>
        <end position="111"/>
    </location>
</feature>
<sequence length="119" mass="12826">MSKKRAKQAAKAARPAREQTDADVRQTTGAKVARVFWWVGLIALSAVVVRAVVYGIDVWTQATIFVGAGALSLFLALRERDFQGRKLAARTKSLGYAAGVMALGTAAYLAVRELVQKGF</sequence>
<evidence type="ECO:0000313" key="3">
    <source>
        <dbReference type="EMBL" id="QKF07478.1"/>
    </source>
</evidence>
<protein>
    <submittedName>
        <fullName evidence="3">Uncharacterized protein</fullName>
    </submittedName>
</protein>
<feature type="transmembrane region" description="Helical" evidence="2">
    <location>
        <begin position="35"/>
        <end position="53"/>
    </location>
</feature>
<dbReference type="EMBL" id="CP053716">
    <property type="protein sequence ID" value="QKF07478.1"/>
    <property type="molecule type" value="Genomic_DNA"/>
</dbReference>
<evidence type="ECO:0000256" key="1">
    <source>
        <dbReference type="SAM" id="MobiDB-lite"/>
    </source>
</evidence>
<feature type="transmembrane region" description="Helical" evidence="2">
    <location>
        <begin position="59"/>
        <end position="77"/>
    </location>
</feature>
<evidence type="ECO:0000313" key="4">
    <source>
        <dbReference type="Proteomes" id="UP000503297"/>
    </source>
</evidence>
<name>A0A6M8J785_9ACTN</name>
<keyword evidence="2" id="KW-0812">Transmembrane</keyword>
<dbReference type="Proteomes" id="UP000503297">
    <property type="component" value="Chromosome"/>
</dbReference>
<dbReference type="AlphaFoldDB" id="A0A6M8J785"/>